<keyword evidence="3" id="KW-1185">Reference proteome</keyword>
<dbReference type="EMBL" id="BPLQ01010624">
    <property type="protein sequence ID" value="GIY51986.1"/>
    <property type="molecule type" value="Genomic_DNA"/>
</dbReference>
<organism evidence="2 3">
    <name type="scientific">Caerostris darwini</name>
    <dbReference type="NCBI Taxonomy" id="1538125"/>
    <lineage>
        <taxon>Eukaryota</taxon>
        <taxon>Metazoa</taxon>
        <taxon>Ecdysozoa</taxon>
        <taxon>Arthropoda</taxon>
        <taxon>Chelicerata</taxon>
        <taxon>Arachnida</taxon>
        <taxon>Araneae</taxon>
        <taxon>Araneomorphae</taxon>
        <taxon>Entelegynae</taxon>
        <taxon>Araneoidea</taxon>
        <taxon>Araneidae</taxon>
        <taxon>Caerostris</taxon>
    </lineage>
</organism>
<evidence type="ECO:0000256" key="1">
    <source>
        <dbReference type="SAM" id="MobiDB-lite"/>
    </source>
</evidence>
<evidence type="ECO:0000313" key="3">
    <source>
        <dbReference type="Proteomes" id="UP001054837"/>
    </source>
</evidence>
<proteinExistence type="predicted"/>
<gene>
    <name evidence="2" type="ORF">CDAR_251831</name>
</gene>
<dbReference type="Proteomes" id="UP001054837">
    <property type="component" value="Unassembled WGS sequence"/>
</dbReference>
<accession>A0AAV4U2J3</accession>
<protein>
    <submittedName>
        <fullName evidence="2">Uncharacterized protein</fullName>
    </submittedName>
</protein>
<comment type="caution">
    <text evidence="2">The sequence shown here is derived from an EMBL/GenBank/DDBJ whole genome shotgun (WGS) entry which is preliminary data.</text>
</comment>
<evidence type="ECO:0000313" key="2">
    <source>
        <dbReference type="EMBL" id="GIY51986.1"/>
    </source>
</evidence>
<sequence>MPPSALDVRGSGQGRHTVPTSSSTVVKAGIRMTKVKNSYFVQIKVINVTLFSIRETCCGMNALVPTAGFCLTSVVYLLICEPHV</sequence>
<reference evidence="2 3" key="1">
    <citation type="submission" date="2021-06" db="EMBL/GenBank/DDBJ databases">
        <title>Caerostris darwini draft genome.</title>
        <authorList>
            <person name="Kono N."/>
            <person name="Arakawa K."/>
        </authorList>
    </citation>
    <scope>NUCLEOTIDE SEQUENCE [LARGE SCALE GENOMIC DNA]</scope>
</reference>
<feature type="region of interest" description="Disordered" evidence="1">
    <location>
        <begin position="1"/>
        <end position="21"/>
    </location>
</feature>
<dbReference type="AlphaFoldDB" id="A0AAV4U2J3"/>
<name>A0AAV4U2J3_9ARAC</name>